<dbReference type="AlphaFoldDB" id="A0A7S7LZ93"/>
<keyword evidence="2" id="KW-1185">Reference proteome</keyword>
<gene>
    <name evidence="1" type="ORF">HUE87_08905</name>
</gene>
<accession>A0A7S7LZ93</accession>
<name>A0A7S7LZ93_9BACT</name>
<dbReference type="EMBL" id="CP054493">
    <property type="protein sequence ID" value="QOY54005.1"/>
    <property type="molecule type" value="Genomic_DNA"/>
</dbReference>
<dbReference type="Proteomes" id="UP000593836">
    <property type="component" value="Chromosome"/>
</dbReference>
<protein>
    <submittedName>
        <fullName evidence="1">Uncharacterized protein</fullName>
    </submittedName>
</protein>
<dbReference type="InterPro" id="IPR038113">
    <property type="entry name" value="MITD1_C_sf"/>
</dbReference>
<organism evidence="1 2">
    <name type="scientific">Candidatus Sulfurimonas marisnigri</name>
    <dbReference type="NCBI Taxonomy" id="2740405"/>
    <lineage>
        <taxon>Bacteria</taxon>
        <taxon>Pseudomonadati</taxon>
        <taxon>Campylobacterota</taxon>
        <taxon>Epsilonproteobacteria</taxon>
        <taxon>Campylobacterales</taxon>
        <taxon>Sulfurimonadaceae</taxon>
        <taxon>Sulfurimonas</taxon>
    </lineage>
</organism>
<dbReference type="KEGG" id="smas:HUE87_08905"/>
<reference evidence="1 2" key="1">
    <citation type="submission" date="2020-05" db="EMBL/GenBank/DDBJ databases">
        <title>Sulfurimonas marisnigri, sp. nov., and Sulfurimonas baltica, sp. nov., manganese oxide reducing chemolithoautotrophs of the class Epsilonproteobacteria isolated from the pelagic redoxclines of the Black and Baltic Seas and emended description of the genus Sulfurimonas.</title>
        <authorList>
            <person name="Henkel J.V."/>
            <person name="Laudan C."/>
            <person name="Werner J."/>
            <person name="Neu T."/>
            <person name="Plewe S."/>
            <person name="Sproer C."/>
            <person name="Bunk B."/>
            <person name="Schulz-Vogt H.N."/>
        </authorList>
    </citation>
    <scope>NUCLEOTIDE SEQUENCE [LARGE SCALE GENOMIC DNA]</scope>
    <source>
        <strain evidence="1 2">SoZ1</strain>
    </source>
</reference>
<sequence>MADLALHNSLITEYVNYIFQDSYDHIKIKKLFKFIQTFPVQTNHSSFFSDPATASQLVDPLIEIIDSCSDDELVRNTTLKFMLVDTHANVNYITLNINNNYEKLKLKYGGTYPNATDKNKAQQHIKALLSDANWIIITDGYIANARQWEKNKNTIADIVPMKNLNLKIIGADKDSQRNGINESEKNELKLLSSNKWTVQVEQLNHNIHDRYIETDKLKILLSSGLDNLSSTSTKDFTYVIAIK</sequence>
<evidence type="ECO:0000313" key="1">
    <source>
        <dbReference type="EMBL" id="QOY54005.1"/>
    </source>
</evidence>
<dbReference type="Gene3D" id="3.30.870.30">
    <property type="entry name" value="MITD, C-terminal phospholipase D-like domain"/>
    <property type="match status" value="1"/>
</dbReference>
<evidence type="ECO:0000313" key="2">
    <source>
        <dbReference type="Proteomes" id="UP000593836"/>
    </source>
</evidence>
<proteinExistence type="predicted"/>
<dbReference type="RefSeq" id="WP_194365949.1">
    <property type="nucleotide sequence ID" value="NZ_CP054493.1"/>
</dbReference>